<proteinExistence type="predicted"/>
<name>A0A934RNV2_9BACT</name>
<dbReference type="PANTHER" id="PTHR42834">
    <property type="entry name" value="ENDONUCLEASE/EXONUCLEASE/PHOSPHATASE FAMILY PROTEIN (AFU_ORTHOLOGUE AFUA_3G09210)"/>
    <property type="match status" value="1"/>
</dbReference>
<evidence type="ECO:0000259" key="2">
    <source>
        <dbReference type="Pfam" id="PF03372"/>
    </source>
</evidence>
<dbReference type="PANTHER" id="PTHR42834:SF1">
    <property type="entry name" value="ENDONUCLEASE_EXONUCLEASE_PHOSPHATASE FAMILY PROTEIN (AFU_ORTHOLOGUE AFUA_3G09210)"/>
    <property type="match status" value="1"/>
</dbReference>
<accession>A0A934RNV2</accession>
<protein>
    <submittedName>
        <fullName evidence="3">Endonuclease/exonuclease/phosphatase family protein</fullName>
    </submittedName>
</protein>
<keyword evidence="4" id="KW-1185">Reference proteome</keyword>
<dbReference type="RefSeq" id="WP_377174625.1">
    <property type="nucleotide sequence ID" value="NZ_JBHUJA010000046.1"/>
</dbReference>
<dbReference type="SUPFAM" id="SSF56219">
    <property type="entry name" value="DNase I-like"/>
    <property type="match status" value="1"/>
</dbReference>
<dbReference type="InterPro" id="IPR005135">
    <property type="entry name" value="Endo/exonuclease/phosphatase"/>
</dbReference>
<dbReference type="GO" id="GO:0004519">
    <property type="term" value="F:endonuclease activity"/>
    <property type="evidence" value="ECO:0007669"/>
    <property type="project" value="UniProtKB-KW"/>
</dbReference>
<comment type="caution">
    <text evidence="3">The sequence shown here is derived from an EMBL/GenBank/DDBJ whole genome shotgun (WGS) entry which is preliminary data.</text>
</comment>
<sequence length="332" mass="38032">MFQNAPFAIGAFFLVFVTLSCKESESTAEWVVKPAEEQVAQDPPPESRQNTPQAPPIPPSSGHEVRFLSYNLENYLTMPRGEEERPKPEKEISPLIEIIVSERPDVLGVCEIGKESDLQDLQERLAAAGLSLPYHEHAGGSDDTRHLGLLSRYPIVARNSQATLDYRLSGRTWLINRGILDATIAVGDQQLRFLGAHLKSKREIEAADQELIRLNEARLLRSHAEEILTRAPETRLLVYGDFNDTINSPALHTLRGEPKETTTHLRDYYFKDSRGELWTHFWNYQDTYSRFDYVLYSEPLKSHFYGKGSYIVDHENWWRASDHRPLMLVITL</sequence>
<gene>
    <name evidence="3" type="ORF">JIN78_09280</name>
</gene>
<feature type="region of interest" description="Disordered" evidence="1">
    <location>
        <begin position="34"/>
        <end position="63"/>
    </location>
</feature>
<keyword evidence="3" id="KW-0378">Hydrolase</keyword>
<dbReference type="EMBL" id="JAENIO010000020">
    <property type="protein sequence ID" value="MBK1834250.1"/>
    <property type="molecule type" value="Genomic_DNA"/>
</dbReference>
<organism evidence="3 4">
    <name type="scientific">Roseibacillus ishigakijimensis</name>
    <dbReference type="NCBI Taxonomy" id="454146"/>
    <lineage>
        <taxon>Bacteria</taxon>
        <taxon>Pseudomonadati</taxon>
        <taxon>Verrucomicrobiota</taxon>
        <taxon>Verrucomicrobiia</taxon>
        <taxon>Verrucomicrobiales</taxon>
        <taxon>Verrucomicrobiaceae</taxon>
        <taxon>Roseibacillus</taxon>
    </lineage>
</organism>
<keyword evidence="3" id="KW-0540">Nuclease</keyword>
<feature type="domain" description="Endonuclease/exonuclease/phosphatase" evidence="2">
    <location>
        <begin position="69"/>
        <end position="323"/>
    </location>
</feature>
<evidence type="ECO:0000313" key="4">
    <source>
        <dbReference type="Proteomes" id="UP000604083"/>
    </source>
</evidence>
<keyword evidence="3" id="KW-0255">Endonuclease</keyword>
<evidence type="ECO:0000256" key="1">
    <source>
        <dbReference type="SAM" id="MobiDB-lite"/>
    </source>
</evidence>
<dbReference type="AlphaFoldDB" id="A0A934RNV2"/>
<reference evidence="3" key="1">
    <citation type="submission" date="2021-01" db="EMBL/GenBank/DDBJ databases">
        <title>Modified the classification status of verrucomicrobia.</title>
        <authorList>
            <person name="Feng X."/>
        </authorList>
    </citation>
    <scope>NUCLEOTIDE SEQUENCE</scope>
    <source>
        <strain evidence="3">KCTC 12986</strain>
    </source>
</reference>
<evidence type="ECO:0000313" key="3">
    <source>
        <dbReference type="EMBL" id="MBK1834250.1"/>
    </source>
</evidence>
<dbReference type="Pfam" id="PF03372">
    <property type="entry name" value="Exo_endo_phos"/>
    <property type="match status" value="1"/>
</dbReference>
<dbReference type="Proteomes" id="UP000604083">
    <property type="component" value="Unassembled WGS sequence"/>
</dbReference>
<dbReference type="Gene3D" id="3.60.10.10">
    <property type="entry name" value="Endonuclease/exonuclease/phosphatase"/>
    <property type="match status" value="1"/>
</dbReference>
<dbReference type="InterPro" id="IPR036691">
    <property type="entry name" value="Endo/exonu/phosph_ase_sf"/>
</dbReference>